<dbReference type="Proteomes" id="UP000799764">
    <property type="component" value="Unassembled WGS sequence"/>
</dbReference>
<evidence type="ECO:0000313" key="2">
    <source>
        <dbReference type="Proteomes" id="UP000799764"/>
    </source>
</evidence>
<gene>
    <name evidence="1" type="ORF">P171DRAFT_291548</name>
</gene>
<accession>A0A9P4UB49</accession>
<organism evidence="1 2">
    <name type="scientific">Karstenula rhodostoma CBS 690.94</name>
    <dbReference type="NCBI Taxonomy" id="1392251"/>
    <lineage>
        <taxon>Eukaryota</taxon>
        <taxon>Fungi</taxon>
        <taxon>Dikarya</taxon>
        <taxon>Ascomycota</taxon>
        <taxon>Pezizomycotina</taxon>
        <taxon>Dothideomycetes</taxon>
        <taxon>Pleosporomycetidae</taxon>
        <taxon>Pleosporales</taxon>
        <taxon>Massarineae</taxon>
        <taxon>Didymosphaeriaceae</taxon>
        <taxon>Karstenula</taxon>
    </lineage>
</organism>
<dbReference type="EMBL" id="MU001500">
    <property type="protein sequence ID" value="KAF2445204.1"/>
    <property type="molecule type" value="Genomic_DNA"/>
</dbReference>
<reference evidence="1" key="1">
    <citation type="journal article" date="2020" name="Stud. Mycol.">
        <title>101 Dothideomycetes genomes: a test case for predicting lifestyles and emergence of pathogens.</title>
        <authorList>
            <person name="Haridas S."/>
            <person name="Albert R."/>
            <person name="Binder M."/>
            <person name="Bloem J."/>
            <person name="Labutti K."/>
            <person name="Salamov A."/>
            <person name="Andreopoulos B."/>
            <person name="Baker S."/>
            <person name="Barry K."/>
            <person name="Bills G."/>
            <person name="Bluhm B."/>
            <person name="Cannon C."/>
            <person name="Castanera R."/>
            <person name="Culley D."/>
            <person name="Daum C."/>
            <person name="Ezra D."/>
            <person name="Gonzalez J."/>
            <person name="Henrissat B."/>
            <person name="Kuo A."/>
            <person name="Liang C."/>
            <person name="Lipzen A."/>
            <person name="Lutzoni F."/>
            <person name="Magnuson J."/>
            <person name="Mondo S."/>
            <person name="Nolan M."/>
            <person name="Ohm R."/>
            <person name="Pangilinan J."/>
            <person name="Park H.-J."/>
            <person name="Ramirez L."/>
            <person name="Alfaro M."/>
            <person name="Sun H."/>
            <person name="Tritt A."/>
            <person name="Yoshinaga Y."/>
            <person name="Zwiers L.-H."/>
            <person name="Turgeon B."/>
            <person name="Goodwin S."/>
            <person name="Spatafora J."/>
            <person name="Crous P."/>
            <person name="Grigoriev I."/>
        </authorList>
    </citation>
    <scope>NUCLEOTIDE SEQUENCE</scope>
    <source>
        <strain evidence="1">CBS 690.94</strain>
    </source>
</reference>
<protein>
    <submittedName>
        <fullName evidence="1">Uncharacterized protein</fullName>
    </submittedName>
</protein>
<proteinExistence type="predicted"/>
<sequence length="124" mass="14007">MISKVQTMFLSAITPVLIAGFLSAAVGGPARLDARACIRTSLNDVVGRWILTRQPLVRRYQMRISSLWSTYLTFTPKPARRHVRCYVCLIGALSRYSHLGEDFLVDFRVTCFPAGVHGSRHRRV</sequence>
<comment type="caution">
    <text evidence="1">The sequence shown here is derived from an EMBL/GenBank/DDBJ whole genome shotgun (WGS) entry which is preliminary data.</text>
</comment>
<keyword evidence="2" id="KW-1185">Reference proteome</keyword>
<name>A0A9P4UB49_9PLEO</name>
<evidence type="ECO:0000313" key="1">
    <source>
        <dbReference type="EMBL" id="KAF2445204.1"/>
    </source>
</evidence>
<dbReference type="AlphaFoldDB" id="A0A9P4UB49"/>